<proteinExistence type="predicted"/>
<dbReference type="Proteomes" id="UP000466517">
    <property type="component" value="Chromosome"/>
</dbReference>
<dbReference type="Gene3D" id="3.10.180.10">
    <property type="entry name" value="2,3-Dihydroxybiphenyl 1,2-Dioxygenase, domain 1"/>
    <property type="match status" value="1"/>
</dbReference>
<keyword evidence="3" id="KW-1185">Reference proteome</keyword>
<protein>
    <recommendedName>
        <fullName evidence="1">VOC domain-containing protein</fullName>
    </recommendedName>
</protein>
<dbReference type="CDD" id="cd06587">
    <property type="entry name" value="VOC"/>
    <property type="match status" value="1"/>
</dbReference>
<accession>A0A7I7XCP0</accession>
<dbReference type="InterPro" id="IPR029068">
    <property type="entry name" value="Glyas_Bleomycin-R_OHBP_Dase"/>
</dbReference>
<gene>
    <name evidence="2" type="ORF">MMAD_18240</name>
</gene>
<name>A0A7I7XCP0_9MYCO</name>
<reference evidence="2 3" key="1">
    <citation type="journal article" date="2019" name="Emerg. Microbes Infect.">
        <title>Comprehensive subspecies identification of 175 nontuberculous mycobacteria species based on 7547 genomic profiles.</title>
        <authorList>
            <person name="Matsumoto Y."/>
            <person name="Kinjo T."/>
            <person name="Motooka D."/>
            <person name="Nabeya D."/>
            <person name="Jung N."/>
            <person name="Uechi K."/>
            <person name="Horii T."/>
            <person name="Iida T."/>
            <person name="Fujita J."/>
            <person name="Nakamura S."/>
        </authorList>
    </citation>
    <scope>NUCLEOTIDE SEQUENCE [LARGE SCALE GENOMIC DNA]</scope>
    <source>
        <strain evidence="2 3">JCM 13574</strain>
    </source>
</reference>
<evidence type="ECO:0000313" key="3">
    <source>
        <dbReference type="Proteomes" id="UP000466517"/>
    </source>
</evidence>
<organism evidence="2 3">
    <name type="scientific">Mycolicibacterium madagascariense</name>
    <dbReference type="NCBI Taxonomy" id="212765"/>
    <lineage>
        <taxon>Bacteria</taxon>
        <taxon>Bacillati</taxon>
        <taxon>Actinomycetota</taxon>
        <taxon>Actinomycetes</taxon>
        <taxon>Mycobacteriales</taxon>
        <taxon>Mycobacteriaceae</taxon>
        <taxon>Mycolicibacterium</taxon>
    </lineage>
</organism>
<dbReference type="RefSeq" id="WP_163735498.1">
    <property type="nucleotide sequence ID" value="NZ_AP022610.1"/>
</dbReference>
<sequence>MSYVALATQNFDEVTQFYREVLGFDVVTEWDRPRGRGTRFDLGGGLRLEILDNSREPVPRALGEGGDRVHVVVEVDDVHATWSQLSIDAPAPAATSWGASLFGIRDPDGTAITFLQWTTSEGSRR</sequence>
<feature type="domain" description="VOC" evidence="1">
    <location>
        <begin position="1"/>
        <end position="125"/>
    </location>
</feature>
<dbReference type="AlphaFoldDB" id="A0A7I7XCP0"/>
<evidence type="ECO:0000259" key="1">
    <source>
        <dbReference type="PROSITE" id="PS51819"/>
    </source>
</evidence>
<dbReference type="KEGG" id="mmag:MMAD_18240"/>
<evidence type="ECO:0000313" key="2">
    <source>
        <dbReference type="EMBL" id="BBZ27529.1"/>
    </source>
</evidence>
<dbReference type="InterPro" id="IPR037523">
    <property type="entry name" value="VOC_core"/>
</dbReference>
<dbReference type="EMBL" id="AP022610">
    <property type="protein sequence ID" value="BBZ27529.1"/>
    <property type="molecule type" value="Genomic_DNA"/>
</dbReference>
<dbReference type="InterPro" id="IPR004360">
    <property type="entry name" value="Glyas_Fos-R_dOase_dom"/>
</dbReference>
<dbReference type="Pfam" id="PF00903">
    <property type="entry name" value="Glyoxalase"/>
    <property type="match status" value="1"/>
</dbReference>
<dbReference type="SUPFAM" id="SSF54593">
    <property type="entry name" value="Glyoxalase/Bleomycin resistance protein/Dihydroxybiphenyl dioxygenase"/>
    <property type="match status" value="1"/>
</dbReference>
<dbReference type="PROSITE" id="PS51819">
    <property type="entry name" value="VOC"/>
    <property type="match status" value="1"/>
</dbReference>